<evidence type="ECO:0000256" key="1">
    <source>
        <dbReference type="PROSITE-ProRule" id="PRU00047"/>
    </source>
</evidence>
<gene>
    <name evidence="3" type="ORF">Adt_18452</name>
</gene>
<dbReference type="InterPro" id="IPR001878">
    <property type="entry name" value="Znf_CCHC"/>
</dbReference>
<dbReference type="GO" id="GO:0008270">
    <property type="term" value="F:zinc ion binding"/>
    <property type="evidence" value="ECO:0007669"/>
    <property type="project" value="UniProtKB-KW"/>
</dbReference>
<proteinExistence type="predicted"/>
<keyword evidence="1" id="KW-0863">Zinc-finger</keyword>
<keyword evidence="1" id="KW-0479">Metal-binding</keyword>
<reference evidence="4" key="1">
    <citation type="submission" date="2024-07" db="EMBL/GenBank/DDBJ databases">
        <title>Two chromosome-level genome assemblies of Korean endemic species Abeliophyllum distichum and Forsythia ovata (Oleaceae).</title>
        <authorList>
            <person name="Jang H."/>
        </authorList>
    </citation>
    <scope>NUCLEOTIDE SEQUENCE [LARGE SCALE GENOMIC DNA]</scope>
</reference>
<organism evidence="3 4">
    <name type="scientific">Abeliophyllum distichum</name>
    <dbReference type="NCBI Taxonomy" id="126358"/>
    <lineage>
        <taxon>Eukaryota</taxon>
        <taxon>Viridiplantae</taxon>
        <taxon>Streptophyta</taxon>
        <taxon>Embryophyta</taxon>
        <taxon>Tracheophyta</taxon>
        <taxon>Spermatophyta</taxon>
        <taxon>Magnoliopsida</taxon>
        <taxon>eudicotyledons</taxon>
        <taxon>Gunneridae</taxon>
        <taxon>Pentapetalae</taxon>
        <taxon>asterids</taxon>
        <taxon>lamiids</taxon>
        <taxon>Lamiales</taxon>
        <taxon>Oleaceae</taxon>
        <taxon>Forsythieae</taxon>
        <taxon>Abeliophyllum</taxon>
    </lineage>
</organism>
<keyword evidence="4" id="KW-1185">Reference proteome</keyword>
<dbReference type="PANTHER" id="PTHR34222:SF99">
    <property type="entry name" value="PROTEIN, PUTATIVE-RELATED"/>
    <property type="match status" value="1"/>
</dbReference>
<protein>
    <submittedName>
        <fullName evidence="3">Retrotran gag 3 domain-containing protein</fullName>
    </submittedName>
</protein>
<dbReference type="AlphaFoldDB" id="A0ABD1TJF8"/>
<dbReference type="PANTHER" id="PTHR34222">
    <property type="entry name" value="GAG_PRE-INTEGRS DOMAIN-CONTAINING PROTEIN"/>
    <property type="match status" value="1"/>
</dbReference>
<keyword evidence="1" id="KW-0862">Zinc</keyword>
<evidence type="ECO:0000259" key="2">
    <source>
        <dbReference type="PROSITE" id="PS50158"/>
    </source>
</evidence>
<dbReference type="PROSITE" id="PS50158">
    <property type="entry name" value="ZF_CCHC"/>
    <property type="match status" value="1"/>
</dbReference>
<accession>A0ABD1TJF8</accession>
<comment type="caution">
    <text evidence="3">The sequence shown here is derived from an EMBL/GenBank/DDBJ whole genome shotgun (WGS) entry which is preliminary data.</text>
</comment>
<evidence type="ECO:0000313" key="4">
    <source>
        <dbReference type="Proteomes" id="UP001604336"/>
    </source>
</evidence>
<name>A0ABD1TJF8_9LAMI</name>
<dbReference type="EMBL" id="JBFOLK010000005">
    <property type="protein sequence ID" value="KAL2512852.1"/>
    <property type="molecule type" value="Genomic_DNA"/>
</dbReference>
<feature type="domain" description="CCHC-type" evidence="2">
    <location>
        <begin position="34"/>
        <end position="47"/>
    </location>
</feature>
<evidence type="ECO:0000313" key="3">
    <source>
        <dbReference type="EMBL" id="KAL2512852.1"/>
    </source>
</evidence>
<dbReference type="InterPro" id="IPR036875">
    <property type="entry name" value="Znf_CCHC_sf"/>
</dbReference>
<dbReference type="Proteomes" id="UP001604336">
    <property type="component" value="Unassembled WGS sequence"/>
</dbReference>
<dbReference type="SUPFAM" id="SSF57756">
    <property type="entry name" value="Retrovirus zinc finger-like domains"/>
    <property type="match status" value="1"/>
</dbReference>
<sequence>MSTSTSNTTNSNTLAFGISASNYNTHKGKQKPICTHCGKLGHTINECYKLHRFLPGYKFKNHRTRQNNSSKPVINQISAGFDYTTVEFSPSIDPLQTKNAVPALTPSQYQQIIALLNSQLQETSTVLDDQPSISNSLVYTLLSLNMLGL</sequence>